<dbReference type="Gene3D" id="3.30.70.100">
    <property type="match status" value="1"/>
</dbReference>
<proteinExistence type="predicted"/>
<protein>
    <recommendedName>
        <fullName evidence="3">ABM domain-containing protein</fullName>
    </recommendedName>
</protein>
<evidence type="ECO:0000313" key="1">
    <source>
        <dbReference type="EMBL" id="KAF2671022.1"/>
    </source>
</evidence>
<dbReference type="Proteomes" id="UP000799302">
    <property type="component" value="Unassembled WGS sequence"/>
</dbReference>
<gene>
    <name evidence="1" type="ORF">BT63DRAFT_423279</name>
</gene>
<dbReference type="InterPro" id="IPR011008">
    <property type="entry name" value="Dimeric_a/b-barrel"/>
</dbReference>
<reference evidence="1" key="1">
    <citation type="journal article" date="2020" name="Stud. Mycol.">
        <title>101 Dothideomycetes genomes: a test case for predicting lifestyles and emergence of pathogens.</title>
        <authorList>
            <person name="Haridas S."/>
            <person name="Albert R."/>
            <person name="Binder M."/>
            <person name="Bloem J."/>
            <person name="Labutti K."/>
            <person name="Salamov A."/>
            <person name="Andreopoulos B."/>
            <person name="Baker S."/>
            <person name="Barry K."/>
            <person name="Bills G."/>
            <person name="Bluhm B."/>
            <person name="Cannon C."/>
            <person name="Castanera R."/>
            <person name="Culley D."/>
            <person name="Daum C."/>
            <person name="Ezra D."/>
            <person name="Gonzalez J."/>
            <person name="Henrissat B."/>
            <person name="Kuo A."/>
            <person name="Liang C."/>
            <person name="Lipzen A."/>
            <person name="Lutzoni F."/>
            <person name="Magnuson J."/>
            <person name="Mondo S."/>
            <person name="Nolan M."/>
            <person name="Ohm R."/>
            <person name="Pangilinan J."/>
            <person name="Park H.-J."/>
            <person name="Ramirez L."/>
            <person name="Alfaro M."/>
            <person name="Sun H."/>
            <person name="Tritt A."/>
            <person name="Yoshinaga Y."/>
            <person name="Zwiers L.-H."/>
            <person name="Turgeon B."/>
            <person name="Goodwin S."/>
            <person name="Spatafora J."/>
            <person name="Crous P."/>
            <person name="Grigoriev I."/>
        </authorList>
    </citation>
    <scope>NUCLEOTIDE SEQUENCE</scope>
    <source>
        <strain evidence="1">CBS 115976</strain>
    </source>
</reference>
<sequence>MAISEIGLLKLKSTASLDDPELREKLSQIKSNLEKFTGHDFHYLQQIEDPNYIYMLGQWQSLEQHYKELHSSTDWQEMVPIMQKHFDFQWMAHYDFALDNINVDTPVLGLARYVMSEGDRKNAEDSLDKARSSLKDSVGGWKVDGGRKSEEAVLLAPNEKLQEQQSIKDLKIGDATEQADIKHMRLIKNI</sequence>
<dbReference type="OrthoDB" id="3542212at2759"/>
<dbReference type="PANTHER" id="PTHR42052:SF1">
    <property type="entry name" value="ABM DOMAIN-CONTAINING PROTEIN"/>
    <property type="match status" value="1"/>
</dbReference>
<dbReference type="SUPFAM" id="SSF54909">
    <property type="entry name" value="Dimeric alpha+beta barrel"/>
    <property type="match status" value="1"/>
</dbReference>
<keyword evidence="2" id="KW-1185">Reference proteome</keyword>
<dbReference type="PANTHER" id="PTHR42052">
    <property type="entry name" value="ABM DOMAIN-CONTAINING PROTEIN"/>
    <property type="match status" value="1"/>
</dbReference>
<dbReference type="EMBL" id="MU004233">
    <property type="protein sequence ID" value="KAF2671022.1"/>
    <property type="molecule type" value="Genomic_DNA"/>
</dbReference>
<dbReference type="AlphaFoldDB" id="A0A6A6UFQ6"/>
<accession>A0A6A6UFQ6</accession>
<name>A0A6A6UFQ6_9PEZI</name>
<organism evidence="1 2">
    <name type="scientific">Microthyrium microscopicum</name>
    <dbReference type="NCBI Taxonomy" id="703497"/>
    <lineage>
        <taxon>Eukaryota</taxon>
        <taxon>Fungi</taxon>
        <taxon>Dikarya</taxon>
        <taxon>Ascomycota</taxon>
        <taxon>Pezizomycotina</taxon>
        <taxon>Dothideomycetes</taxon>
        <taxon>Dothideomycetes incertae sedis</taxon>
        <taxon>Microthyriales</taxon>
        <taxon>Microthyriaceae</taxon>
        <taxon>Microthyrium</taxon>
    </lineage>
</organism>
<evidence type="ECO:0008006" key="3">
    <source>
        <dbReference type="Google" id="ProtNLM"/>
    </source>
</evidence>
<evidence type="ECO:0000313" key="2">
    <source>
        <dbReference type="Proteomes" id="UP000799302"/>
    </source>
</evidence>